<dbReference type="Pfam" id="PF05383">
    <property type="entry name" value="La"/>
    <property type="match status" value="1"/>
</dbReference>
<dbReference type="InterPro" id="IPR012677">
    <property type="entry name" value="Nucleotide-bd_a/b_plait_sf"/>
</dbReference>
<reference evidence="8 9" key="1">
    <citation type="submission" date="2018-06" db="EMBL/GenBank/DDBJ databases">
        <title>The Genome of Cuscuta australis (Dodder) Provides Insight into the Evolution of Plant Parasitism.</title>
        <authorList>
            <person name="Liu H."/>
        </authorList>
    </citation>
    <scope>NUCLEOTIDE SEQUENCE [LARGE SCALE GENOMIC DNA]</scope>
    <source>
        <strain evidence="9">cv. Yunnan</strain>
        <tissue evidence="8">Vines</tissue>
    </source>
</reference>
<evidence type="ECO:0000259" key="7">
    <source>
        <dbReference type="PROSITE" id="PS50961"/>
    </source>
</evidence>
<feature type="region of interest" description="Disordered" evidence="5">
    <location>
        <begin position="1"/>
        <end position="69"/>
    </location>
</feature>
<dbReference type="PANTHER" id="PTHR22792:SF66">
    <property type="entry name" value="LA-RELATED PROTEIN 6B"/>
    <property type="match status" value="1"/>
</dbReference>
<dbReference type="PRINTS" id="PR00302">
    <property type="entry name" value="LUPUSLA"/>
</dbReference>
<dbReference type="InterPro" id="IPR002344">
    <property type="entry name" value="Lupus_La"/>
</dbReference>
<feature type="compositionally biased region" description="Polar residues" evidence="5">
    <location>
        <begin position="1"/>
        <end position="13"/>
    </location>
</feature>
<name>A0A328DUW4_9ASTE</name>
<keyword evidence="3" id="KW-0539">Nucleus</keyword>
<feature type="region of interest" description="Disordered" evidence="5">
    <location>
        <begin position="323"/>
        <end position="343"/>
    </location>
</feature>
<dbReference type="PANTHER" id="PTHR22792">
    <property type="entry name" value="LUPUS LA PROTEIN-RELATED"/>
    <property type="match status" value="1"/>
</dbReference>
<dbReference type="AlphaFoldDB" id="A0A328DUW4"/>
<sequence>MAQDESIPSSSSALEADGDLQKSMVENLSSSVKSSLSQHDLGNQVEASTATAPPSEQLPTSLSRNPSLSKLNAGAPAFVPRSASTLASSQMPSLAPPSLASSSSSNLPGLMIPHRGQALLQVYNRPGGSPFGPISPHVLPVQSQYLYGPQLPAQYMAGGFLDQARQEVSGPGSATVVQAPTHQDLDKGLKNGRLSAEASQKIINQVEYYFSDLNLATTDQLMRVMSKDPEGYVPIAVVLSFKKIKALLGNHAQLGKILCNSTKLVVSEDGKKVRRQHPLTEKDMEELQSRIIVAENLPEDHCHQNLMKIFSTVGSVKMIRTCQPQTTNGGSSSGSRTAKSDNMLPNNKLHAFVEYETAELAEKAVAELNDVGDWRNGLKVRVLRSFFKEEDTFAPDKQLPTKHADSQLNGFTGGGGGDKDGAKRGRNRGKGRGRPTPNNRGCIGASSQSNGGNRGGSGGGGSCYSMAAHHPNLANNAAEQHKQQSSVPRMPDGTRGFTLGRGKPVAVKTA</sequence>
<comment type="caution">
    <text evidence="8">The sequence shown here is derived from an EMBL/GenBank/DDBJ whole genome shotgun (WGS) entry which is preliminary data.</text>
</comment>
<evidence type="ECO:0000256" key="5">
    <source>
        <dbReference type="SAM" id="MobiDB-lite"/>
    </source>
</evidence>
<feature type="compositionally biased region" description="Low complexity" evidence="5">
    <location>
        <begin position="467"/>
        <end position="478"/>
    </location>
</feature>
<keyword evidence="2 4" id="KW-0694">RNA-binding</keyword>
<dbReference type="SUPFAM" id="SSF54928">
    <property type="entry name" value="RNA-binding domain, RBD"/>
    <property type="match status" value="1"/>
</dbReference>
<dbReference type="InterPro" id="IPR006630">
    <property type="entry name" value="La_HTH"/>
</dbReference>
<dbReference type="InterPro" id="IPR035979">
    <property type="entry name" value="RBD_domain_sf"/>
</dbReference>
<evidence type="ECO:0000256" key="3">
    <source>
        <dbReference type="ARBA" id="ARBA00023242"/>
    </source>
</evidence>
<gene>
    <name evidence="8" type="ORF">DM860_005623</name>
</gene>
<evidence type="ECO:0000259" key="6">
    <source>
        <dbReference type="PROSITE" id="PS50102"/>
    </source>
</evidence>
<dbReference type="Gene3D" id="3.30.70.330">
    <property type="match status" value="1"/>
</dbReference>
<dbReference type="InterPro" id="IPR036388">
    <property type="entry name" value="WH-like_DNA-bd_sf"/>
</dbReference>
<dbReference type="GO" id="GO:0003729">
    <property type="term" value="F:mRNA binding"/>
    <property type="evidence" value="ECO:0007669"/>
    <property type="project" value="TreeGrafter"/>
</dbReference>
<feature type="compositionally biased region" description="Gly residues" evidence="5">
    <location>
        <begin position="452"/>
        <end position="462"/>
    </location>
</feature>
<feature type="compositionally biased region" description="Low complexity" evidence="5">
    <location>
        <begin position="88"/>
        <end position="105"/>
    </location>
</feature>
<comment type="subcellular location">
    <subcellularLocation>
        <location evidence="1">Nucleus</location>
    </subcellularLocation>
</comment>
<organism evidence="8 9">
    <name type="scientific">Cuscuta australis</name>
    <dbReference type="NCBI Taxonomy" id="267555"/>
    <lineage>
        <taxon>Eukaryota</taxon>
        <taxon>Viridiplantae</taxon>
        <taxon>Streptophyta</taxon>
        <taxon>Embryophyta</taxon>
        <taxon>Tracheophyta</taxon>
        <taxon>Spermatophyta</taxon>
        <taxon>Magnoliopsida</taxon>
        <taxon>eudicotyledons</taxon>
        <taxon>Gunneridae</taxon>
        <taxon>Pentapetalae</taxon>
        <taxon>asterids</taxon>
        <taxon>lamiids</taxon>
        <taxon>Solanales</taxon>
        <taxon>Convolvulaceae</taxon>
        <taxon>Cuscuteae</taxon>
        <taxon>Cuscuta</taxon>
        <taxon>Cuscuta subgen. Grammica</taxon>
        <taxon>Cuscuta sect. Cleistogrammica</taxon>
    </lineage>
</organism>
<evidence type="ECO:0000313" key="8">
    <source>
        <dbReference type="EMBL" id="RAL48199.1"/>
    </source>
</evidence>
<dbReference type="SMART" id="SM00715">
    <property type="entry name" value="LA"/>
    <property type="match status" value="1"/>
</dbReference>
<dbReference type="PROSITE" id="PS50961">
    <property type="entry name" value="HTH_LA"/>
    <property type="match status" value="1"/>
</dbReference>
<dbReference type="EMBL" id="NQVE01000098">
    <property type="protein sequence ID" value="RAL48199.1"/>
    <property type="molecule type" value="Genomic_DNA"/>
</dbReference>
<feature type="domain" description="RRM" evidence="6">
    <location>
        <begin position="290"/>
        <end position="382"/>
    </location>
</feature>
<protein>
    <recommendedName>
        <fullName evidence="10">HTH La-type RNA-binding domain-containing protein</fullName>
    </recommendedName>
</protein>
<proteinExistence type="predicted"/>
<dbReference type="GO" id="GO:0005634">
    <property type="term" value="C:nucleus"/>
    <property type="evidence" value="ECO:0007669"/>
    <property type="project" value="UniProtKB-SubCell"/>
</dbReference>
<accession>A0A328DUW4</accession>
<dbReference type="PROSITE" id="PS50102">
    <property type="entry name" value="RRM"/>
    <property type="match status" value="1"/>
</dbReference>
<dbReference type="GO" id="GO:0006396">
    <property type="term" value="P:RNA processing"/>
    <property type="evidence" value="ECO:0007669"/>
    <property type="project" value="InterPro"/>
</dbReference>
<dbReference type="SUPFAM" id="SSF46785">
    <property type="entry name" value="Winged helix' DNA-binding domain"/>
    <property type="match status" value="1"/>
</dbReference>
<evidence type="ECO:0000256" key="2">
    <source>
        <dbReference type="ARBA" id="ARBA00022884"/>
    </source>
</evidence>
<feature type="domain" description="HTH La-type RNA-binding" evidence="7">
    <location>
        <begin position="192"/>
        <end position="283"/>
    </location>
</feature>
<evidence type="ECO:0000313" key="9">
    <source>
        <dbReference type="Proteomes" id="UP000249390"/>
    </source>
</evidence>
<feature type="compositionally biased region" description="Low complexity" evidence="5">
    <location>
        <begin position="434"/>
        <end position="451"/>
    </location>
</feature>
<dbReference type="GO" id="GO:1990904">
    <property type="term" value="C:ribonucleoprotein complex"/>
    <property type="evidence" value="ECO:0007669"/>
    <property type="project" value="InterPro"/>
</dbReference>
<dbReference type="InterPro" id="IPR036390">
    <property type="entry name" value="WH_DNA-bd_sf"/>
</dbReference>
<dbReference type="InterPro" id="IPR045180">
    <property type="entry name" value="La_dom_prot"/>
</dbReference>
<keyword evidence="9" id="KW-1185">Reference proteome</keyword>
<dbReference type="InterPro" id="IPR034878">
    <property type="entry name" value="La-rel_plant_RRM"/>
</dbReference>
<feature type="region of interest" description="Disordered" evidence="5">
    <location>
        <begin position="397"/>
        <end position="510"/>
    </location>
</feature>
<evidence type="ECO:0008006" key="10">
    <source>
        <dbReference type="Google" id="ProtNLM"/>
    </source>
</evidence>
<dbReference type="CDD" id="cd12288">
    <property type="entry name" value="RRM_La_like_plant"/>
    <property type="match status" value="1"/>
</dbReference>
<dbReference type="Gene3D" id="1.10.10.10">
    <property type="entry name" value="Winged helix-like DNA-binding domain superfamily/Winged helix DNA-binding domain"/>
    <property type="match status" value="1"/>
</dbReference>
<feature type="region of interest" description="Disordered" evidence="5">
    <location>
        <begin position="88"/>
        <end position="108"/>
    </location>
</feature>
<dbReference type="InterPro" id="IPR000504">
    <property type="entry name" value="RRM_dom"/>
</dbReference>
<evidence type="ECO:0000256" key="1">
    <source>
        <dbReference type="ARBA" id="ARBA00004123"/>
    </source>
</evidence>
<evidence type="ECO:0000256" key="4">
    <source>
        <dbReference type="PROSITE-ProRule" id="PRU00332"/>
    </source>
</evidence>
<feature type="compositionally biased region" description="Basic residues" evidence="5">
    <location>
        <begin position="424"/>
        <end position="433"/>
    </location>
</feature>
<dbReference type="Proteomes" id="UP000249390">
    <property type="component" value="Unassembled WGS sequence"/>
</dbReference>
<feature type="compositionally biased region" description="Polar residues" evidence="5">
    <location>
        <begin position="38"/>
        <end position="69"/>
    </location>
</feature>
<feature type="compositionally biased region" description="Low complexity" evidence="5">
    <location>
        <begin position="28"/>
        <end position="37"/>
    </location>
</feature>